<sequence length="662" mass="73710">MGIVMPLRAAALLGAVMGMRRCGYPWPLRRSAVEELHTRYLPEDADPGAGDDALTRELESLAEAWEWLTAPRARMPRLFLTADTVTGMDPEPPRGYTDQVPDAEFQMLLGCSSREEALHIARTQLADGALRQAESAYRRVRRLRGRARRDERRAGFAPQRERLQDRARQRARTLGPEAPETLAAREELAALLWEHRRESAVPEYRAVWQGRLRTLGPDHPDTLAARQSLALTLRALARPEEAGAEIGEVLRDRRRVQGADHPDTLKAWELACRVDEDLMRRGARDRGTGPGTMPDREPDRLPDLESGLLSLVVASCRVLGPDHPDTLARRWDLGRMPRWRGAEAESAFELAPVVETAERVLGAGHRQVRRYHREWTAGLRDVAARHPEHRAAVADLVQALVRRLDGALGEDHPHTLAMRTELLRALRWDPARQEAGLTGAMESHRRALEAADPPGVTPDAGPEAAPDTDEAETMVRRLEAYRAAASETVRALTEAGRLPGREPGDQERLDLLFVAAWTLSDMGIHDEAVLGLRAIVRGYLLRHGERDPDTWRVWQALVVTLVRAGGRENLEGAAAELGDLVSAQTRALGADHSETLRVRSRMAATWASLGLLEEAEAEYREVLAALRRVAGPEAQETLDVEQHLAEVIGFIEEEAEREETQP</sequence>
<dbReference type="InterPro" id="IPR053137">
    <property type="entry name" value="NLR-like"/>
</dbReference>
<organism evidence="2 3">
    <name type="scientific">Nocardiopsis changdeensis</name>
    <dbReference type="NCBI Taxonomy" id="2831969"/>
    <lineage>
        <taxon>Bacteria</taxon>
        <taxon>Bacillati</taxon>
        <taxon>Actinomycetota</taxon>
        <taxon>Actinomycetes</taxon>
        <taxon>Streptosporangiales</taxon>
        <taxon>Nocardiopsidaceae</taxon>
        <taxon>Nocardiopsis</taxon>
    </lineage>
</organism>
<reference evidence="2 3" key="1">
    <citation type="submission" date="2021-05" db="EMBL/GenBank/DDBJ databases">
        <title>Direct Submission.</title>
        <authorList>
            <person name="Li K."/>
            <person name="Gao J."/>
        </authorList>
    </citation>
    <scope>NUCLEOTIDE SEQUENCE [LARGE SCALE GENOMIC DNA]</scope>
    <source>
        <strain evidence="2 3">Mg02</strain>
    </source>
</reference>
<evidence type="ECO:0000313" key="2">
    <source>
        <dbReference type="EMBL" id="QUX21585.1"/>
    </source>
</evidence>
<accession>A0ABX8BH82</accession>
<feature type="region of interest" description="Disordered" evidence="1">
    <location>
        <begin position="148"/>
        <end position="181"/>
    </location>
</feature>
<dbReference type="Proteomes" id="UP000676079">
    <property type="component" value="Chromosome"/>
</dbReference>
<dbReference type="PANTHER" id="PTHR46082">
    <property type="entry name" value="ATP/GTP-BINDING PROTEIN-RELATED"/>
    <property type="match status" value="1"/>
</dbReference>
<feature type="region of interest" description="Disordered" evidence="1">
    <location>
        <begin position="281"/>
        <end position="300"/>
    </location>
</feature>
<feature type="compositionally biased region" description="Basic and acidic residues" evidence="1">
    <location>
        <begin position="148"/>
        <end position="168"/>
    </location>
</feature>
<evidence type="ECO:0000256" key="1">
    <source>
        <dbReference type="SAM" id="MobiDB-lite"/>
    </source>
</evidence>
<feature type="region of interest" description="Disordered" evidence="1">
    <location>
        <begin position="450"/>
        <end position="471"/>
    </location>
</feature>
<protein>
    <submittedName>
        <fullName evidence="2">Tetratricopeptide repeat protein</fullName>
    </submittedName>
</protein>
<name>A0ABX8BH82_9ACTN</name>
<gene>
    <name evidence="2" type="ORF">KGD84_24780</name>
</gene>
<dbReference type="InterPro" id="IPR011990">
    <property type="entry name" value="TPR-like_helical_dom_sf"/>
</dbReference>
<keyword evidence="3" id="KW-1185">Reference proteome</keyword>
<proteinExistence type="predicted"/>
<dbReference type="EMBL" id="CP074133">
    <property type="protein sequence ID" value="QUX21585.1"/>
    <property type="molecule type" value="Genomic_DNA"/>
</dbReference>
<dbReference type="PANTHER" id="PTHR46082:SF6">
    <property type="entry name" value="AAA+ ATPASE DOMAIN-CONTAINING PROTEIN-RELATED"/>
    <property type="match status" value="1"/>
</dbReference>
<dbReference type="Gene3D" id="1.25.40.10">
    <property type="entry name" value="Tetratricopeptide repeat domain"/>
    <property type="match status" value="3"/>
</dbReference>
<evidence type="ECO:0000313" key="3">
    <source>
        <dbReference type="Proteomes" id="UP000676079"/>
    </source>
</evidence>
<dbReference type="Pfam" id="PF13374">
    <property type="entry name" value="TPR_10"/>
    <property type="match status" value="3"/>
</dbReference>
<dbReference type="RefSeq" id="WP_220562809.1">
    <property type="nucleotide sequence ID" value="NZ_CP074133.1"/>
</dbReference>